<dbReference type="PANTHER" id="PTHR46797:SF2">
    <property type="entry name" value="TRANSCRIPTIONAL REGULATOR"/>
    <property type="match status" value="1"/>
</dbReference>
<dbReference type="SUPFAM" id="SSF51182">
    <property type="entry name" value="RmlC-like cupins"/>
    <property type="match status" value="1"/>
</dbReference>
<sequence>MPKATQRAAKAPKSSPEAVPATKIADLWLGQHLRGLRKMHELSLEQLAERCGLSVGALSQIERGITSPTMRSLRRLSEVFNVPMSQLFHEGEYPPVEELGRIVRAQGRRVLSLNTTGVQKELLTPAVSGALEIYLVTIAPGGSSGPELYTHKGEEGGYVMAGEMVLEVEDRVFTLKTGDSFRFKSQTPHRFANNTDTETTVVWTNVVG</sequence>
<dbReference type="InterPro" id="IPR014710">
    <property type="entry name" value="RmlC-like_jellyroll"/>
</dbReference>
<keyword evidence="4" id="KW-1185">Reference proteome</keyword>
<organism evidence="3 4">
    <name type="scientific">Dongia rigui</name>
    <dbReference type="NCBI Taxonomy" id="940149"/>
    <lineage>
        <taxon>Bacteria</taxon>
        <taxon>Pseudomonadati</taxon>
        <taxon>Pseudomonadota</taxon>
        <taxon>Alphaproteobacteria</taxon>
        <taxon>Rhodospirillales</taxon>
        <taxon>Dongiaceae</taxon>
        <taxon>Dongia</taxon>
    </lineage>
</organism>
<reference evidence="3 4" key="1">
    <citation type="journal article" date="2013" name="Antonie Van Leeuwenhoek">
        <title>Dongia rigui sp. nov., isolated from freshwater of a large wetland in Korea.</title>
        <authorList>
            <person name="Baik K.S."/>
            <person name="Hwang Y.M."/>
            <person name="Choi J.S."/>
            <person name="Kwon J."/>
            <person name="Seong C.N."/>
        </authorList>
    </citation>
    <scope>NUCLEOTIDE SEQUENCE [LARGE SCALE GENOMIC DNA]</scope>
    <source>
        <strain evidence="3 4">04SU4-P</strain>
    </source>
</reference>
<dbReference type="InterPro" id="IPR013096">
    <property type="entry name" value="Cupin_2"/>
</dbReference>
<dbReference type="Pfam" id="PF01381">
    <property type="entry name" value="HTH_3"/>
    <property type="match status" value="1"/>
</dbReference>
<comment type="caution">
    <text evidence="3">The sequence shown here is derived from an EMBL/GenBank/DDBJ whole genome shotgun (WGS) entry which is preliminary data.</text>
</comment>
<name>A0ABU5DWP7_9PROT</name>
<dbReference type="InterPro" id="IPR011051">
    <property type="entry name" value="RmlC_Cupin_sf"/>
</dbReference>
<proteinExistence type="predicted"/>
<evidence type="ECO:0000256" key="1">
    <source>
        <dbReference type="ARBA" id="ARBA00023125"/>
    </source>
</evidence>
<dbReference type="CDD" id="cd00093">
    <property type="entry name" value="HTH_XRE"/>
    <property type="match status" value="1"/>
</dbReference>
<dbReference type="Gene3D" id="2.60.120.10">
    <property type="entry name" value="Jelly Rolls"/>
    <property type="match status" value="1"/>
</dbReference>
<dbReference type="InterPro" id="IPR010982">
    <property type="entry name" value="Lambda_DNA-bd_dom_sf"/>
</dbReference>
<keyword evidence="1" id="KW-0238">DNA-binding</keyword>
<dbReference type="Gene3D" id="1.10.260.40">
    <property type="entry name" value="lambda repressor-like DNA-binding domains"/>
    <property type="match status" value="1"/>
</dbReference>
<dbReference type="PROSITE" id="PS50943">
    <property type="entry name" value="HTH_CROC1"/>
    <property type="match status" value="1"/>
</dbReference>
<dbReference type="Proteomes" id="UP001271769">
    <property type="component" value="Unassembled WGS sequence"/>
</dbReference>
<feature type="domain" description="HTH cro/C1-type" evidence="2">
    <location>
        <begin position="33"/>
        <end position="87"/>
    </location>
</feature>
<dbReference type="Pfam" id="PF07883">
    <property type="entry name" value="Cupin_2"/>
    <property type="match status" value="1"/>
</dbReference>
<dbReference type="RefSeq" id="WP_320500166.1">
    <property type="nucleotide sequence ID" value="NZ_JAXCLX010000001.1"/>
</dbReference>
<dbReference type="EMBL" id="JAXCLX010000001">
    <property type="protein sequence ID" value="MDY0871739.1"/>
    <property type="molecule type" value="Genomic_DNA"/>
</dbReference>
<evidence type="ECO:0000313" key="4">
    <source>
        <dbReference type="Proteomes" id="UP001271769"/>
    </source>
</evidence>
<dbReference type="InterPro" id="IPR001387">
    <property type="entry name" value="Cro/C1-type_HTH"/>
</dbReference>
<accession>A0ABU5DWP7</accession>
<dbReference type="PANTHER" id="PTHR46797">
    <property type="entry name" value="HTH-TYPE TRANSCRIPTIONAL REGULATOR"/>
    <property type="match status" value="1"/>
</dbReference>
<evidence type="ECO:0000259" key="2">
    <source>
        <dbReference type="PROSITE" id="PS50943"/>
    </source>
</evidence>
<dbReference type="CDD" id="cd02209">
    <property type="entry name" value="cupin_XRE_C"/>
    <property type="match status" value="1"/>
</dbReference>
<dbReference type="SMART" id="SM00530">
    <property type="entry name" value="HTH_XRE"/>
    <property type="match status" value="1"/>
</dbReference>
<dbReference type="SUPFAM" id="SSF47413">
    <property type="entry name" value="lambda repressor-like DNA-binding domains"/>
    <property type="match status" value="1"/>
</dbReference>
<dbReference type="InterPro" id="IPR050807">
    <property type="entry name" value="TransReg_Diox_bact_type"/>
</dbReference>
<evidence type="ECO:0000313" key="3">
    <source>
        <dbReference type="EMBL" id="MDY0871739.1"/>
    </source>
</evidence>
<protein>
    <submittedName>
        <fullName evidence="3">Cupin domain-containing protein</fullName>
    </submittedName>
</protein>
<gene>
    <name evidence="3" type="ORF">SMD31_07385</name>
</gene>